<dbReference type="STRING" id="226910.UCMB321_2942"/>
<dbReference type="PANTHER" id="PTHR35564">
    <property type="match status" value="1"/>
</dbReference>
<dbReference type="InterPro" id="IPR010732">
    <property type="entry name" value="T6SS_TssG-like"/>
</dbReference>
<dbReference type="EMBL" id="JXDG01000037">
    <property type="protein sequence ID" value="KIH83446.1"/>
    <property type="molecule type" value="Genomic_DNA"/>
</dbReference>
<proteinExistence type="predicted"/>
<evidence type="ECO:0000313" key="2">
    <source>
        <dbReference type="Proteomes" id="UP000031535"/>
    </source>
</evidence>
<dbReference type="Proteomes" id="UP000031535">
    <property type="component" value="Unassembled WGS sequence"/>
</dbReference>
<sequence>MEPEQQPDPGSLGAFLRQAPQHFELLQALMVLEREQANAVSLGTGSDPQREVVRLRGPLLPEFAPSEISSLRRVDNAQRTRSRLTLHTQVFGLGGPDGPLPYAYQEWLQQRARNRDYGTVAFLDLFQHRLLSLLYRVQQRQRIALPYRDPLLSPVYQQLRALCGLSSSTVEQTTMLPERALIARAGLLANGRRSLAGFQNLLKHYFDLAVELRGYQGAWRQIASSDQSVLGRKGRNLSLGRNALCGTRVWDEHAGIHIRLGPLEPETAERFMPGRDAHQQLAALVAFYFGAQLQCSVSVHVTRSGILKIGREQQTALGRGTWLNREARTGDFRIDLRLNQEDSA</sequence>
<dbReference type="PATRIC" id="fig|226910.6.peg.2931"/>
<reference evidence="1 2" key="1">
    <citation type="submission" date="2015-01" db="EMBL/GenBank/DDBJ databases">
        <title>Complete genome of Pseudomonas batumici UCM B-321 producer of the batumin antibiotic with strong antistaphilococcal and potential anticancer activity.</title>
        <authorList>
            <person name="Klochko V.V."/>
            <person name="Zelena L.B."/>
            <person name="Elena K.A."/>
            <person name="Reva O.N."/>
        </authorList>
    </citation>
    <scope>NUCLEOTIDE SEQUENCE [LARGE SCALE GENOMIC DNA]</scope>
    <source>
        <strain evidence="1 2">UCM B-321</strain>
    </source>
</reference>
<accession>A0A0C2I2G1</accession>
<gene>
    <name evidence="1" type="ORF">UCMB321_2942</name>
</gene>
<dbReference type="AlphaFoldDB" id="A0A0C2I2G1"/>
<dbReference type="NCBIfam" id="TIGR03347">
    <property type="entry name" value="VI_chp_1"/>
    <property type="match status" value="1"/>
</dbReference>
<protein>
    <submittedName>
        <fullName evidence="1">Uncharacterized protein ImpH/VasB</fullName>
    </submittedName>
</protein>
<keyword evidence="2" id="KW-1185">Reference proteome</keyword>
<dbReference type="PANTHER" id="PTHR35564:SF4">
    <property type="entry name" value="CYTOPLASMIC PROTEIN"/>
    <property type="match status" value="1"/>
</dbReference>
<comment type="caution">
    <text evidence="1">The sequence shown here is derived from an EMBL/GenBank/DDBJ whole genome shotgun (WGS) entry which is preliminary data.</text>
</comment>
<organism evidence="1 2">
    <name type="scientific">Pseudomonas batumici</name>
    <dbReference type="NCBI Taxonomy" id="226910"/>
    <lineage>
        <taxon>Bacteria</taxon>
        <taxon>Pseudomonadati</taxon>
        <taxon>Pseudomonadota</taxon>
        <taxon>Gammaproteobacteria</taxon>
        <taxon>Pseudomonadales</taxon>
        <taxon>Pseudomonadaceae</taxon>
        <taxon>Pseudomonas</taxon>
    </lineage>
</organism>
<dbReference type="RefSeq" id="WP_040067983.1">
    <property type="nucleotide sequence ID" value="NZ_JXDG01000037.1"/>
</dbReference>
<dbReference type="Pfam" id="PF06996">
    <property type="entry name" value="T6SS_TssG"/>
    <property type="match status" value="1"/>
</dbReference>
<name>A0A0C2I2G1_9PSED</name>
<dbReference type="OrthoDB" id="1523296at2"/>
<evidence type="ECO:0000313" key="1">
    <source>
        <dbReference type="EMBL" id="KIH83446.1"/>
    </source>
</evidence>